<sequence>MSFVQIVRLLVRFSAYIGLTALCLAFLVFWFTKDAKQEYQSHTLLNTGLISGYNIESNNGERIDYAYTNNEMENLINLATSFETQKELSARLLAHMLLERSKGENPILKENQEVLETSLENIEVKINGRDSLKSVQQKIIELREADKQNAIYELTYSKNLFFGLDQLENIKVVREGNSDMIRMEYASIDPYMSQITLSFLTDIFMESQLDTKEGQTESVILFFEEATANTLAKLKQAEDDLLNFRVKNQIINYYEQTRFISGNKEELDKQFQDQLKIKAGAESAIKRIELEIDDKSVLPVIQERIADNQKKIAAFTNELTEITITNDSLLDRQTLVKKRDLEAKIKNLKAEMIESTKSVIAVTQTSDGVPTSNLLTQWLNNVISREESSAKLEVMKIRQKEYEAIYDRFAPLGSTLTRLEREIDVAEREYLENLRSYNQARLDQYNMLMSSNLKVIDKPFYPAQPEKSKTSMMVILAFMVGLVVPSSAVIGMEFMDSSLKSPKNTAEKTGLRIAGLMPKLPKDVEKSNIDFSTITDQAMNLFVQELRIAGKKATGKKNVVVFSIQNQEGKTTLIENAQKFIGKHFDENEFNWIELPSILNNPYGHDKVKNGDIHILVTKADRKWTEADQHALKVYKKYVGQKPVVFLNGVRTDIMEDVIGEVPKKRSWLRRKVKAVLS</sequence>
<dbReference type="RefSeq" id="WP_053221957.1">
    <property type="nucleotide sequence ID" value="NZ_JSVA01000003.1"/>
</dbReference>
<dbReference type="PANTHER" id="PTHR32309:SF13">
    <property type="entry name" value="FERRIC ENTEROBACTIN TRANSPORT PROTEIN FEPE"/>
    <property type="match status" value="1"/>
</dbReference>
<dbReference type="GO" id="GO:0005886">
    <property type="term" value="C:plasma membrane"/>
    <property type="evidence" value="ECO:0007669"/>
    <property type="project" value="TreeGrafter"/>
</dbReference>
<evidence type="ECO:0008006" key="5">
    <source>
        <dbReference type="Google" id="ProtNLM"/>
    </source>
</evidence>
<reference evidence="4" key="1">
    <citation type="submission" date="2014-11" db="EMBL/GenBank/DDBJ databases">
        <title>Genome sequencing of Roseivirga sp. D-25.</title>
        <authorList>
            <person name="Selvaratnam C."/>
            <person name="Thevarajoo S."/>
            <person name="Goh K.M."/>
            <person name="Eee R."/>
            <person name="Chan K.-G."/>
            <person name="Chong C.S."/>
        </authorList>
    </citation>
    <scope>NUCLEOTIDE SEQUENCE [LARGE SCALE GENOMIC DNA]</scope>
    <source>
        <strain evidence="4">D-25</strain>
    </source>
</reference>
<dbReference type="InterPro" id="IPR036274">
    <property type="entry name" value="HR1_rpt_sf"/>
</dbReference>
<dbReference type="PATRIC" id="fig|1566026.4.peg.2029"/>
<evidence type="ECO:0000313" key="4">
    <source>
        <dbReference type="Proteomes" id="UP000036908"/>
    </source>
</evidence>
<evidence type="ECO:0000256" key="1">
    <source>
        <dbReference type="SAM" id="Coils"/>
    </source>
</evidence>
<proteinExistence type="predicted"/>
<dbReference type="OrthoDB" id="781284at2"/>
<dbReference type="PANTHER" id="PTHR32309">
    <property type="entry name" value="TYROSINE-PROTEIN KINASE"/>
    <property type="match status" value="1"/>
</dbReference>
<accession>A0A0L8AP58</accession>
<name>A0A0L8AP58_9BACT</name>
<feature type="coiled-coil region" evidence="1">
    <location>
        <begin position="331"/>
        <end position="358"/>
    </location>
</feature>
<keyword evidence="2" id="KW-1133">Transmembrane helix</keyword>
<dbReference type="EMBL" id="JSVA01000003">
    <property type="protein sequence ID" value="KOF04258.1"/>
    <property type="molecule type" value="Genomic_DNA"/>
</dbReference>
<dbReference type="AlphaFoldDB" id="A0A0L8AP58"/>
<dbReference type="GO" id="GO:0004713">
    <property type="term" value="F:protein tyrosine kinase activity"/>
    <property type="evidence" value="ECO:0007669"/>
    <property type="project" value="TreeGrafter"/>
</dbReference>
<keyword evidence="4" id="KW-1185">Reference proteome</keyword>
<evidence type="ECO:0000256" key="2">
    <source>
        <dbReference type="SAM" id="Phobius"/>
    </source>
</evidence>
<keyword evidence="2" id="KW-0812">Transmembrane</keyword>
<organism evidence="3 4">
    <name type="scientific">Roseivirga seohaensis subsp. aquiponti</name>
    <dbReference type="NCBI Taxonomy" id="1566026"/>
    <lineage>
        <taxon>Bacteria</taxon>
        <taxon>Pseudomonadati</taxon>
        <taxon>Bacteroidota</taxon>
        <taxon>Cytophagia</taxon>
        <taxon>Cytophagales</taxon>
        <taxon>Roseivirgaceae</taxon>
        <taxon>Roseivirga</taxon>
    </lineage>
</organism>
<protein>
    <recommendedName>
        <fullName evidence="5">Tyrosine kinase G-rich domain-containing protein</fullName>
    </recommendedName>
</protein>
<dbReference type="InterPro" id="IPR050445">
    <property type="entry name" value="Bact_polysacc_biosynth/exp"/>
</dbReference>
<evidence type="ECO:0000313" key="3">
    <source>
        <dbReference type="EMBL" id="KOF04258.1"/>
    </source>
</evidence>
<keyword evidence="2" id="KW-0472">Membrane</keyword>
<dbReference type="Proteomes" id="UP000036908">
    <property type="component" value="Unassembled WGS sequence"/>
</dbReference>
<feature type="transmembrane region" description="Helical" evidence="2">
    <location>
        <begin position="9"/>
        <end position="31"/>
    </location>
</feature>
<keyword evidence="1" id="KW-0175">Coiled coil</keyword>
<comment type="caution">
    <text evidence="3">The sequence shown here is derived from an EMBL/GenBank/DDBJ whole genome shotgun (WGS) entry which is preliminary data.</text>
</comment>
<gene>
    <name evidence="3" type="ORF">OB69_01655</name>
</gene>
<dbReference type="SUPFAM" id="SSF46585">
    <property type="entry name" value="HR1 repeat"/>
    <property type="match status" value="1"/>
</dbReference>